<dbReference type="AlphaFoldDB" id="A0A2T2N489"/>
<accession>A0A2T2N489</accession>
<protein>
    <submittedName>
        <fullName evidence="2">Uncharacterized protein</fullName>
    </submittedName>
</protein>
<feature type="region of interest" description="Disordered" evidence="1">
    <location>
        <begin position="34"/>
        <end position="56"/>
    </location>
</feature>
<dbReference type="Proteomes" id="UP000240883">
    <property type="component" value="Unassembled WGS sequence"/>
</dbReference>
<keyword evidence="3" id="KW-1185">Reference proteome</keyword>
<evidence type="ECO:0000313" key="2">
    <source>
        <dbReference type="EMBL" id="PSN60199.1"/>
    </source>
</evidence>
<organism evidence="2 3">
    <name type="scientific">Corynespora cassiicola Philippines</name>
    <dbReference type="NCBI Taxonomy" id="1448308"/>
    <lineage>
        <taxon>Eukaryota</taxon>
        <taxon>Fungi</taxon>
        <taxon>Dikarya</taxon>
        <taxon>Ascomycota</taxon>
        <taxon>Pezizomycotina</taxon>
        <taxon>Dothideomycetes</taxon>
        <taxon>Pleosporomycetidae</taxon>
        <taxon>Pleosporales</taxon>
        <taxon>Corynesporascaceae</taxon>
        <taxon>Corynespora</taxon>
    </lineage>
</organism>
<feature type="non-terminal residue" evidence="2">
    <location>
        <position position="1"/>
    </location>
</feature>
<proteinExistence type="predicted"/>
<reference evidence="2 3" key="1">
    <citation type="journal article" date="2018" name="Front. Microbiol.">
        <title>Genome-Wide Analysis of Corynespora cassiicola Leaf Fall Disease Putative Effectors.</title>
        <authorList>
            <person name="Lopez D."/>
            <person name="Ribeiro S."/>
            <person name="Label P."/>
            <person name="Fumanal B."/>
            <person name="Venisse J.S."/>
            <person name="Kohler A."/>
            <person name="de Oliveira R.R."/>
            <person name="Labutti K."/>
            <person name="Lipzen A."/>
            <person name="Lail K."/>
            <person name="Bauer D."/>
            <person name="Ohm R.A."/>
            <person name="Barry K.W."/>
            <person name="Spatafora J."/>
            <person name="Grigoriev I.V."/>
            <person name="Martin F.M."/>
            <person name="Pujade-Renaud V."/>
        </authorList>
    </citation>
    <scope>NUCLEOTIDE SEQUENCE [LARGE SCALE GENOMIC DNA]</scope>
    <source>
        <strain evidence="2 3">Philippines</strain>
    </source>
</reference>
<gene>
    <name evidence="2" type="ORF">BS50DRAFT_655776</name>
</gene>
<sequence>HRLILYKPSLLIFKSVLWGYLKLSSLPQEIDSLSTMSHHNSSPEPSDSQSKDLSGSTTHVPGFIEVAFEAFIGLEKLLNAEEESYKQLCDEGRQLWKKFVSDITSLIDNKELSAALAGSWRRKGDLVFSGDKKCDNINDAQRSLQLYVLVVTWWESKNLEKLEAKLEMILEGETLKSRISEINQNWSQITESLLLFITNTEGFEKGQSSLYMDLRTEN</sequence>
<dbReference type="EMBL" id="KZ678150">
    <property type="protein sequence ID" value="PSN60199.1"/>
    <property type="molecule type" value="Genomic_DNA"/>
</dbReference>
<evidence type="ECO:0000313" key="3">
    <source>
        <dbReference type="Proteomes" id="UP000240883"/>
    </source>
</evidence>
<evidence type="ECO:0000256" key="1">
    <source>
        <dbReference type="SAM" id="MobiDB-lite"/>
    </source>
</evidence>
<name>A0A2T2N489_CORCC</name>